<dbReference type="GO" id="GO:0022857">
    <property type="term" value="F:transmembrane transporter activity"/>
    <property type="evidence" value="ECO:0007669"/>
    <property type="project" value="TreeGrafter"/>
</dbReference>
<evidence type="ECO:0000256" key="1">
    <source>
        <dbReference type="ARBA" id="ARBA00004141"/>
    </source>
</evidence>
<feature type="region of interest" description="Disordered" evidence="6">
    <location>
        <begin position="303"/>
        <end position="322"/>
    </location>
</feature>
<comment type="caution">
    <text evidence="8">The sequence shown here is derived from an EMBL/GenBank/DDBJ whole genome shotgun (WGS) entry which is preliminary data.</text>
</comment>
<organism evidence="8 9">
    <name type="scientific">Fusarium solani</name>
    <name type="common">Filamentous fungus</name>
    <dbReference type="NCBI Taxonomy" id="169388"/>
    <lineage>
        <taxon>Eukaryota</taxon>
        <taxon>Fungi</taxon>
        <taxon>Dikarya</taxon>
        <taxon>Ascomycota</taxon>
        <taxon>Pezizomycotina</taxon>
        <taxon>Sordariomycetes</taxon>
        <taxon>Hypocreomycetidae</taxon>
        <taxon>Hypocreales</taxon>
        <taxon>Nectriaceae</taxon>
        <taxon>Fusarium</taxon>
        <taxon>Fusarium solani species complex</taxon>
    </lineage>
</organism>
<keyword evidence="2" id="KW-0813">Transport</keyword>
<dbReference type="AlphaFoldDB" id="A0A9P9KIM4"/>
<keyword evidence="5 7" id="KW-0472">Membrane</keyword>
<gene>
    <name evidence="8" type="ORF">B0J15DRAFT_524519</name>
</gene>
<keyword evidence="4 7" id="KW-1133">Transmembrane helix</keyword>
<evidence type="ECO:0008006" key="10">
    <source>
        <dbReference type="Google" id="ProtNLM"/>
    </source>
</evidence>
<evidence type="ECO:0000256" key="7">
    <source>
        <dbReference type="SAM" id="Phobius"/>
    </source>
</evidence>
<evidence type="ECO:0000256" key="2">
    <source>
        <dbReference type="ARBA" id="ARBA00022448"/>
    </source>
</evidence>
<evidence type="ECO:0000313" key="9">
    <source>
        <dbReference type="Proteomes" id="UP000736672"/>
    </source>
</evidence>
<evidence type="ECO:0000256" key="6">
    <source>
        <dbReference type="SAM" id="MobiDB-lite"/>
    </source>
</evidence>
<feature type="transmembrane region" description="Helical" evidence="7">
    <location>
        <begin position="123"/>
        <end position="145"/>
    </location>
</feature>
<evidence type="ECO:0000313" key="8">
    <source>
        <dbReference type="EMBL" id="KAH7264387.1"/>
    </source>
</evidence>
<evidence type="ECO:0000256" key="5">
    <source>
        <dbReference type="ARBA" id="ARBA00023136"/>
    </source>
</evidence>
<reference evidence="8" key="1">
    <citation type="journal article" date="2021" name="Nat. Commun.">
        <title>Genetic determinants of endophytism in the Arabidopsis root mycobiome.</title>
        <authorList>
            <person name="Mesny F."/>
            <person name="Miyauchi S."/>
            <person name="Thiergart T."/>
            <person name="Pickel B."/>
            <person name="Atanasova L."/>
            <person name="Karlsson M."/>
            <person name="Huettel B."/>
            <person name="Barry K.W."/>
            <person name="Haridas S."/>
            <person name="Chen C."/>
            <person name="Bauer D."/>
            <person name="Andreopoulos W."/>
            <person name="Pangilinan J."/>
            <person name="LaButti K."/>
            <person name="Riley R."/>
            <person name="Lipzen A."/>
            <person name="Clum A."/>
            <person name="Drula E."/>
            <person name="Henrissat B."/>
            <person name="Kohler A."/>
            <person name="Grigoriev I.V."/>
            <person name="Martin F.M."/>
            <person name="Hacquard S."/>
        </authorList>
    </citation>
    <scope>NUCLEOTIDE SEQUENCE</scope>
    <source>
        <strain evidence="8">FSSC 5 MPI-SDFR-AT-0091</strain>
    </source>
</reference>
<sequence length="322" mass="35636">MSDTEKVNTMTRQCFTEGVGVSKEVAANTIPAILNNIGDDKNNIASATLAGIMEDLDLNDTEYQSCVSILLVGYIIMQIPSNMMLGRLKLSGVYIYLAMAVWGFISAAQTVISSFAGLAVARFFIGFVEAVFFPGLLFYLSIFWCRGKLSQGILALIYMTTALGSHYSSTNNRCVQFYDMANETTERVSLQARLLVTHYLLNHSQMHETWSTFDIVTFPKAPKRSASIENGSSGLISQTILPLSDAAAEFYWLLNEWQDSIIAYLNYMVLPPSAPSVMARRQMCNDRVPDHNRGYSIRRTSLHSSINMDGGSPGLNLGLPKE</sequence>
<dbReference type="EMBL" id="JAGTJS010000007">
    <property type="protein sequence ID" value="KAH7264387.1"/>
    <property type="molecule type" value="Genomic_DNA"/>
</dbReference>
<dbReference type="PANTHER" id="PTHR43791:SF92">
    <property type="entry name" value="AGL026WP"/>
    <property type="match status" value="1"/>
</dbReference>
<evidence type="ECO:0000256" key="3">
    <source>
        <dbReference type="ARBA" id="ARBA00022692"/>
    </source>
</evidence>
<name>A0A9P9KIM4_FUSSL</name>
<evidence type="ECO:0000256" key="4">
    <source>
        <dbReference type="ARBA" id="ARBA00022989"/>
    </source>
</evidence>
<dbReference type="Gene3D" id="1.20.1250.20">
    <property type="entry name" value="MFS general substrate transporter like domains"/>
    <property type="match status" value="1"/>
</dbReference>
<dbReference type="Proteomes" id="UP000736672">
    <property type="component" value="Unassembled WGS sequence"/>
</dbReference>
<dbReference type="PANTHER" id="PTHR43791">
    <property type="entry name" value="PERMEASE-RELATED"/>
    <property type="match status" value="1"/>
</dbReference>
<accession>A0A9P9KIM4</accession>
<dbReference type="InterPro" id="IPR036259">
    <property type="entry name" value="MFS_trans_sf"/>
</dbReference>
<keyword evidence="3 7" id="KW-0812">Transmembrane</keyword>
<feature type="transmembrane region" description="Helical" evidence="7">
    <location>
        <begin position="93"/>
        <end position="117"/>
    </location>
</feature>
<keyword evidence="9" id="KW-1185">Reference proteome</keyword>
<dbReference type="SUPFAM" id="SSF103473">
    <property type="entry name" value="MFS general substrate transporter"/>
    <property type="match status" value="1"/>
</dbReference>
<dbReference type="OrthoDB" id="5106624at2759"/>
<proteinExistence type="predicted"/>
<dbReference type="GO" id="GO:0016020">
    <property type="term" value="C:membrane"/>
    <property type="evidence" value="ECO:0007669"/>
    <property type="project" value="UniProtKB-SubCell"/>
</dbReference>
<protein>
    <recommendedName>
        <fullName evidence="10">Major facilitator superfamily (MFS) profile domain-containing protein</fullName>
    </recommendedName>
</protein>
<comment type="subcellular location">
    <subcellularLocation>
        <location evidence="1">Membrane</location>
        <topology evidence="1">Multi-pass membrane protein</topology>
    </subcellularLocation>
</comment>